<dbReference type="AlphaFoldDB" id="A0A438J742"/>
<protein>
    <submittedName>
        <fullName evidence="2">Uncharacterized protein</fullName>
    </submittedName>
</protein>
<dbReference type="EMBL" id="QGNW01000059">
    <property type="protein sequence ID" value="RVX04760.1"/>
    <property type="molecule type" value="Genomic_DNA"/>
</dbReference>
<feature type="compositionally biased region" description="Polar residues" evidence="1">
    <location>
        <begin position="21"/>
        <end position="35"/>
    </location>
</feature>
<feature type="compositionally biased region" description="Basic and acidic residues" evidence="1">
    <location>
        <begin position="1"/>
        <end position="19"/>
    </location>
</feature>
<evidence type="ECO:0000313" key="3">
    <source>
        <dbReference type="Proteomes" id="UP000288805"/>
    </source>
</evidence>
<reference evidence="2 3" key="1">
    <citation type="journal article" date="2018" name="PLoS Genet.">
        <title>Population sequencing reveals clonal diversity and ancestral inbreeding in the grapevine cultivar Chardonnay.</title>
        <authorList>
            <person name="Roach M.J."/>
            <person name="Johnson D.L."/>
            <person name="Bohlmann J."/>
            <person name="van Vuuren H.J."/>
            <person name="Jones S.J."/>
            <person name="Pretorius I.S."/>
            <person name="Schmidt S.A."/>
            <person name="Borneman A.R."/>
        </authorList>
    </citation>
    <scope>NUCLEOTIDE SEQUENCE [LARGE SCALE GENOMIC DNA]</scope>
    <source>
        <strain evidence="3">cv. Chardonnay</strain>
        <tissue evidence="2">Leaf</tissue>
    </source>
</reference>
<proteinExistence type="predicted"/>
<comment type="caution">
    <text evidence="2">The sequence shown here is derived from an EMBL/GenBank/DDBJ whole genome shotgun (WGS) entry which is preliminary data.</text>
</comment>
<name>A0A438J742_VITVI</name>
<feature type="region of interest" description="Disordered" evidence="1">
    <location>
        <begin position="1"/>
        <end position="36"/>
    </location>
</feature>
<evidence type="ECO:0000256" key="1">
    <source>
        <dbReference type="SAM" id="MobiDB-lite"/>
    </source>
</evidence>
<gene>
    <name evidence="2" type="ORF">CK203_024942</name>
</gene>
<evidence type="ECO:0000313" key="2">
    <source>
        <dbReference type="EMBL" id="RVX04760.1"/>
    </source>
</evidence>
<dbReference type="Proteomes" id="UP000288805">
    <property type="component" value="Unassembled WGS sequence"/>
</dbReference>
<accession>A0A438J742</accession>
<organism evidence="2 3">
    <name type="scientific">Vitis vinifera</name>
    <name type="common">Grape</name>
    <dbReference type="NCBI Taxonomy" id="29760"/>
    <lineage>
        <taxon>Eukaryota</taxon>
        <taxon>Viridiplantae</taxon>
        <taxon>Streptophyta</taxon>
        <taxon>Embryophyta</taxon>
        <taxon>Tracheophyta</taxon>
        <taxon>Spermatophyta</taxon>
        <taxon>Magnoliopsida</taxon>
        <taxon>eudicotyledons</taxon>
        <taxon>Gunneridae</taxon>
        <taxon>Pentapetalae</taxon>
        <taxon>rosids</taxon>
        <taxon>Vitales</taxon>
        <taxon>Vitaceae</taxon>
        <taxon>Viteae</taxon>
        <taxon>Vitis</taxon>
    </lineage>
</organism>
<sequence length="105" mass="11633">MVSTKTSDEGIKRDVEKHGSTIKTIKNESTSSSSHDGVWYTYYKKPCYTKETCWNSIGNPKDNEKIKIVEGSFTTVVGLGYGRTIGHAKEKNGLHFLKTRGGSSN</sequence>